<keyword evidence="4" id="KW-0540">Nuclease</keyword>
<organism evidence="16 17">
    <name type="scientific">Escovopsis weberi</name>
    <dbReference type="NCBI Taxonomy" id="150374"/>
    <lineage>
        <taxon>Eukaryota</taxon>
        <taxon>Fungi</taxon>
        <taxon>Dikarya</taxon>
        <taxon>Ascomycota</taxon>
        <taxon>Pezizomycotina</taxon>
        <taxon>Sordariomycetes</taxon>
        <taxon>Hypocreomycetidae</taxon>
        <taxon>Hypocreales</taxon>
        <taxon>Hypocreaceae</taxon>
        <taxon>Escovopsis</taxon>
    </lineage>
</organism>
<gene>
    <name evidence="16" type="ORF">ESCO_003364</name>
</gene>
<comment type="cofactor">
    <cofactor evidence="1">
        <name>Mg(2+)</name>
        <dbReference type="ChEBI" id="CHEBI:18420"/>
    </cofactor>
</comment>
<comment type="caution">
    <text evidence="16">The sequence shown here is derived from an EMBL/GenBank/DDBJ whole genome shotgun (WGS) entry which is preliminary data.</text>
</comment>
<accession>A0A0M9VX88</accession>
<dbReference type="AlphaFoldDB" id="A0A0M9VX88"/>
<evidence type="ECO:0000256" key="10">
    <source>
        <dbReference type="ARBA" id="ARBA00023172"/>
    </source>
</evidence>
<evidence type="ECO:0000256" key="12">
    <source>
        <dbReference type="ARBA" id="ARBA00023242"/>
    </source>
</evidence>
<dbReference type="STRING" id="150374.A0A0M9VX88"/>
<evidence type="ECO:0000256" key="14">
    <source>
        <dbReference type="SAM" id="MobiDB-lite"/>
    </source>
</evidence>
<evidence type="ECO:0000259" key="15">
    <source>
        <dbReference type="Pfam" id="PF02732"/>
    </source>
</evidence>
<dbReference type="Proteomes" id="UP000053831">
    <property type="component" value="Unassembled WGS sequence"/>
</dbReference>
<dbReference type="OrthoDB" id="343092at2759"/>
<reference evidence="16 17" key="1">
    <citation type="submission" date="2015-07" db="EMBL/GenBank/DDBJ databases">
        <title>The genome of the fungus Escovopsis weberi, a specialized disease agent of ant agriculture.</title>
        <authorList>
            <person name="de Man T.J."/>
            <person name="Stajich J.E."/>
            <person name="Kubicek C.P."/>
            <person name="Chenthamara K."/>
            <person name="Atanasova L."/>
            <person name="Druzhinina I.S."/>
            <person name="Birnbaum S."/>
            <person name="Barribeau S.M."/>
            <person name="Teiling C."/>
            <person name="Suen G."/>
            <person name="Currie C."/>
            <person name="Gerardo N.M."/>
        </authorList>
    </citation>
    <scope>NUCLEOTIDE SEQUENCE [LARGE SCALE GENOMIC DNA]</scope>
</reference>
<dbReference type="PANTHER" id="PTHR21077">
    <property type="entry name" value="EME1 PROTEIN"/>
    <property type="match status" value="1"/>
</dbReference>
<evidence type="ECO:0000256" key="9">
    <source>
        <dbReference type="ARBA" id="ARBA00022842"/>
    </source>
</evidence>
<dbReference type="EMBL" id="LGSR01000002">
    <property type="protein sequence ID" value="KOS22899.1"/>
    <property type="molecule type" value="Genomic_DNA"/>
</dbReference>
<name>A0A0M9VX88_ESCWE</name>
<dbReference type="CDD" id="cd20085">
    <property type="entry name" value="XPF_nuclease_Mms4"/>
    <property type="match status" value="1"/>
</dbReference>
<evidence type="ECO:0000256" key="1">
    <source>
        <dbReference type="ARBA" id="ARBA00001946"/>
    </source>
</evidence>
<dbReference type="Pfam" id="PF02732">
    <property type="entry name" value="ERCC4"/>
    <property type="match status" value="1"/>
</dbReference>
<evidence type="ECO:0000256" key="7">
    <source>
        <dbReference type="ARBA" id="ARBA00022763"/>
    </source>
</evidence>
<evidence type="ECO:0000256" key="8">
    <source>
        <dbReference type="ARBA" id="ARBA00022801"/>
    </source>
</evidence>
<feature type="domain" description="ERCC4" evidence="15">
    <location>
        <begin position="18"/>
        <end position="188"/>
    </location>
</feature>
<feature type="region of interest" description="Disordered" evidence="14">
    <location>
        <begin position="129"/>
        <end position="155"/>
    </location>
</feature>
<keyword evidence="6 16" id="KW-0255">Endonuclease</keyword>
<dbReference type="InterPro" id="IPR033310">
    <property type="entry name" value="Mms4/EME1/EME2"/>
</dbReference>
<dbReference type="GO" id="GO:0048476">
    <property type="term" value="C:Holliday junction resolvase complex"/>
    <property type="evidence" value="ECO:0007669"/>
    <property type="project" value="InterPro"/>
</dbReference>
<dbReference type="GO" id="GO:0046872">
    <property type="term" value="F:metal ion binding"/>
    <property type="evidence" value="ECO:0007669"/>
    <property type="project" value="UniProtKB-KW"/>
</dbReference>
<evidence type="ECO:0000256" key="4">
    <source>
        <dbReference type="ARBA" id="ARBA00022722"/>
    </source>
</evidence>
<dbReference type="Gene3D" id="3.40.50.10130">
    <property type="match status" value="1"/>
</dbReference>
<dbReference type="GO" id="GO:0000712">
    <property type="term" value="P:resolution of meiotic recombination intermediates"/>
    <property type="evidence" value="ECO:0007669"/>
    <property type="project" value="TreeGrafter"/>
</dbReference>
<evidence type="ECO:0000256" key="11">
    <source>
        <dbReference type="ARBA" id="ARBA00023204"/>
    </source>
</evidence>
<keyword evidence="12" id="KW-0539">Nucleus</keyword>
<evidence type="ECO:0000256" key="2">
    <source>
        <dbReference type="ARBA" id="ARBA00004123"/>
    </source>
</evidence>
<dbReference type="InterPro" id="IPR047521">
    <property type="entry name" value="XPF_nuclease_EME1_ascomycetes"/>
</dbReference>
<dbReference type="GO" id="GO:0031573">
    <property type="term" value="P:mitotic intra-S DNA damage checkpoint signaling"/>
    <property type="evidence" value="ECO:0007669"/>
    <property type="project" value="TreeGrafter"/>
</dbReference>
<dbReference type="GO" id="GO:0031297">
    <property type="term" value="P:replication fork processing"/>
    <property type="evidence" value="ECO:0007669"/>
    <property type="project" value="TreeGrafter"/>
</dbReference>
<evidence type="ECO:0000256" key="5">
    <source>
        <dbReference type="ARBA" id="ARBA00022723"/>
    </source>
</evidence>
<keyword evidence="17" id="KW-1185">Reference proteome</keyword>
<keyword evidence="5" id="KW-0479">Metal-binding</keyword>
<evidence type="ECO:0000313" key="16">
    <source>
        <dbReference type="EMBL" id="KOS22899.1"/>
    </source>
</evidence>
<keyword evidence="9" id="KW-0460">Magnesium</keyword>
<dbReference type="PANTHER" id="PTHR21077:SF5">
    <property type="entry name" value="CROSSOVER JUNCTION ENDONUCLEASE MMS4"/>
    <property type="match status" value="1"/>
</dbReference>
<comment type="subcellular location">
    <subcellularLocation>
        <location evidence="2">Nucleus</location>
    </subcellularLocation>
</comment>
<keyword evidence="10" id="KW-0233">DNA recombination</keyword>
<dbReference type="GO" id="GO:0003677">
    <property type="term" value="F:DNA binding"/>
    <property type="evidence" value="ECO:0007669"/>
    <property type="project" value="InterPro"/>
</dbReference>
<sequence>MIVMIPASIEPGLKVQVESLLRGLGVQFVDWESPAGTTFKWRRKVKSRFDEDMGRWEPMPLQIKPEKHALTILTAEELVEDTLNGDLDSSVRRTKEHFPGHEMVYMIQGMNAWIRRNRNIRNRQFASVVRQGADAAGTQSRRRNRTSNEEHISEDTVEDAMLRLQVEHGVLIHHTETQLDTAQWIVQFTQHISTIPYKKQRDEATASAGFCMESGQVRTGEDAQDTYVRLLQEIVRVTAPIAHGIAAEFDTDRQ</sequence>
<dbReference type="GO" id="GO:0006302">
    <property type="term" value="P:double-strand break repair"/>
    <property type="evidence" value="ECO:0007669"/>
    <property type="project" value="TreeGrafter"/>
</dbReference>
<evidence type="ECO:0000313" key="17">
    <source>
        <dbReference type="Proteomes" id="UP000053831"/>
    </source>
</evidence>
<evidence type="ECO:0000256" key="3">
    <source>
        <dbReference type="ARBA" id="ARBA00005313"/>
    </source>
</evidence>
<dbReference type="GO" id="GO:0005634">
    <property type="term" value="C:nucleus"/>
    <property type="evidence" value="ECO:0007669"/>
    <property type="project" value="UniProtKB-SubCell"/>
</dbReference>
<dbReference type="InterPro" id="IPR006166">
    <property type="entry name" value="ERCC4_domain"/>
</dbReference>
<proteinExistence type="inferred from homology"/>
<keyword evidence="8" id="KW-0378">Hydrolase</keyword>
<evidence type="ECO:0000256" key="6">
    <source>
        <dbReference type="ARBA" id="ARBA00022759"/>
    </source>
</evidence>
<comment type="similarity">
    <text evidence="3">Belongs to the EME1/MMS4 family.</text>
</comment>
<protein>
    <submittedName>
        <fullName evidence="16">Crossover junction endonuclease eme1</fullName>
    </submittedName>
</protein>
<keyword evidence="13" id="KW-0469">Meiosis</keyword>
<keyword evidence="11" id="KW-0234">DNA repair</keyword>
<keyword evidence="7" id="KW-0227">DNA damage</keyword>
<dbReference type="GO" id="GO:0008821">
    <property type="term" value="F:crossover junction DNA endonuclease activity"/>
    <property type="evidence" value="ECO:0007669"/>
    <property type="project" value="TreeGrafter"/>
</dbReference>
<evidence type="ECO:0000256" key="13">
    <source>
        <dbReference type="ARBA" id="ARBA00023254"/>
    </source>
</evidence>